<name>A0A2V2N715_9EURY</name>
<reference evidence="3 4" key="1">
    <citation type="submission" date="2018-05" db="EMBL/GenBank/DDBJ databases">
        <title>Draft genome of Methanospirillum lacunae Ki8-1.</title>
        <authorList>
            <person name="Dueholm M.S."/>
            <person name="Nielsen P.H."/>
            <person name="Bakmann L.F."/>
            <person name="Otzen D.E."/>
        </authorList>
    </citation>
    <scope>NUCLEOTIDE SEQUENCE [LARGE SCALE GENOMIC DNA]</scope>
    <source>
        <strain evidence="3 4">Ki8-1</strain>
    </source>
</reference>
<feature type="domain" description="CO dehydrogenase/acetyl-CoA synthase delta subunit TIM barrel" evidence="2">
    <location>
        <begin position="16"/>
        <end position="261"/>
    </location>
</feature>
<organism evidence="3 4">
    <name type="scientific">Methanospirillum lacunae</name>
    <dbReference type="NCBI Taxonomy" id="668570"/>
    <lineage>
        <taxon>Archaea</taxon>
        <taxon>Methanobacteriati</taxon>
        <taxon>Methanobacteriota</taxon>
        <taxon>Stenosarchaea group</taxon>
        <taxon>Methanomicrobia</taxon>
        <taxon>Methanomicrobiales</taxon>
        <taxon>Methanospirillaceae</taxon>
        <taxon>Methanospirillum</taxon>
    </lineage>
</organism>
<proteinExistence type="predicted"/>
<gene>
    <name evidence="3" type="ORF">DK846_09900</name>
</gene>
<dbReference type="Gene3D" id="3.20.20.20">
    <property type="entry name" value="Dihydropteroate synthase-like"/>
    <property type="match status" value="1"/>
</dbReference>
<dbReference type="EMBL" id="QGMY01000007">
    <property type="protein sequence ID" value="PWR72278.1"/>
    <property type="molecule type" value="Genomic_DNA"/>
</dbReference>
<evidence type="ECO:0000256" key="1">
    <source>
        <dbReference type="ARBA" id="ARBA00022994"/>
    </source>
</evidence>
<dbReference type="OrthoDB" id="67748at2157"/>
<dbReference type="SUPFAM" id="SSF51717">
    <property type="entry name" value="Dihydropteroate synthetase-like"/>
    <property type="match status" value="1"/>
</dbReference>
<sequence>MMISYTPGWTASIREVVIGATAAEGGTRRISYRIGGESDLPCIGQGKKPLIAFEICDDPALWPDVVRSACTKLIDNPPAWASYVDTTLQADLIRLNLTSTRRRNFDAYDSVGKTVTAILAATSLPLIIEGSADAEIDSEVFQRCGEAGEKERLVLGTAEAARYRSVAAAAIAYGHSVIAQSPIDVNLAKQLNILLREAGVPDDRVIIDPYTGALGYGFEYTYSTMERIRFAALKGDADLAMPMICAPSDTLTIKEIRGAVHNHETAVSWEVATSVAAALAGATILVVRHPGSLTQLRKAIDSLWNPEVF</sequence>
<evidence type="ECO:0000313" key="4">
    <source>
        <dbReference type="Proteomes" id="UP000245657"/>
    </source>
</evidence>
<dbReference type="InterPro" id="IPR016041">
    <property type="entry name" value="Ac-CoA_synth_d_su_TIM-brl"/>
</dbReference>
<dbReference type="AlphaFoldDB" id="A0A2V2N715"/>
<dbReference type="InterPro" id="IPR051069">
    <property type="entry name" value="ACDS_complex_subunit"/>
</dbReference>
<dbReference type="Proteomes" id="UP000245657">
    <property type="component" value="Unassembled WGS sequence"/>
</dbReference>
<protein>
    <submittedName>
        <fullName evidence="3">Acetyl-CoA synthase</fullName>
    </submittedName>
</protein>
<keyword evidence="4" id="KW-1185">Reference proteome</keyword>
<evidence type="ECO:0000259" key="2">
    <source>
        <dbReference type="Pfam" id="PF03599"/>
    </source>
</evidence>
<dbReference type="PANTHER" id="PTHR36214:SF5">
    <property type="entry name" value="ACETYL-COA DECARBONYLASE_SYNTHASE COMPLEX SUBUNIT DELTA"/>
    <property type="match status" value="1"/>
</dbReference>
<dbReference type="NCBIfam" id="NF003376">
    <property type="entry name" value="PRK04452.1-2"/>
    <property type="match status" value="1"/>
</dbReference>
<keyword evidence="1" id="KW-0484">Methanogenesis</keyword>
<dbReference type="RefSeq" id="WP_109968767.1">
    <property type="nucleotide sequence ID" value="NZ_CP176093.1"/>
</dbReference>
<dbReference type="GeneID" id="97547837"/>
<dbReference type="Pfam" id="PF03599">
    <property type="entry name" value="CdhD"/>
    <property type="match status" value="1"/>
</dbReference>
<dbReference type="PANTHER" id="PTHR36214">
    <property type="match status" value="1"/>
</dbReference>
<dbReference type="InterPro" id="IPR011005">
    <property type="entry name" value="Dihydropteroate_synth-like_sf"/>
</dbReference>
<evidence type="ECO:0000313" key="3">
    <source>
        <dbReference type="EMBL" id="PWR72278.1"/>
    </source>
</evidence>
<dbReference type="GO" id="GO:0015948">
    <property type="term" value="P:methanogenesis"/>
    <property type="evidence" value="ECO:0007669"/>
    <property type="project" value="UniProtKB-KW"/>
</dbReference>
<accession>A0A2V2N715</accession>
<comment type="caution">
    <text evidence="3">The sequence shown here is derived from an EMBL/GenBank/DDBJ whole genome shotgun (WGS) entry which is preliminary data.</text>
</comment>